<dbReference type="EMBL" id="LQYY01000057">
    <property type="protein sequence ID" value="KYD34191.1"/>
    <property type="molecule type" value="Genomic_DNA"/>
</dbReference>
<evidence type="ECO:0000313" key="1">
    <source>
        <dbReference type="EMBL" id="KAF6510250.1"/>
    </source>
</evidence>
<evidence type="ECO:0000313" key="6">
    <source>
        <dbReference type="Proteomes" id="UP000773850"/>
    </source>
</evidence>
<evidence type="ECO:0000313" key="5">
    <source>
        <dbReference type="Proteomes" id="UP000075517"/>
    </source>
</evidence>
<keyword evidence="6" id="KW-1185">Reference proteome</keyword>
<dbReference type="EMBL" id="LUCS01000028">
    <property type="protein sequence ID" value="KAF6510250.1"/>
    <property type="molecule type" value="Genomic_DNA"/>
</dbReference>
<organism evidence="3 5">
    <name type="scientific">Geobacillus stearothermophilus</name>
    <name type="common">Bacillus stearothermophilus</name>
    <dbReference type="NCBI Taxonomy" id="1422"/>
    <lineage>
        <taxon>Bacteria</taxon>
        <taxon>Bacillati</taxon>
        <taxon>Bacillota</taxon>
        <taxon>Bacilli</taxon>
        <taxon>Bacillales</taxon>
        <taxon>Anoxybacillaceae</taxon>
        <taxon>Geobacillus</taxon>
    </lineage>
</organism>
<dbReference type="Proteomes" id="UP000075517">
    <property type="component" value="Unassembled WGS sequence"/>
</dbReference>
<protein>
    <submittedName>
        <fullName evidence="3">Uncharacterized protein</fullName>
    </submittedName>
</protein>
<name>A0A150NBY7_GEOSE</name>
<evidence type="ECO:0000313" key="4">
    <source>
        <dbReference type="Proteomes" id="UP000075424"/>
    </source>
</evidence>
<reference evidence="1 6" key="2">
    <citation type="submission" date="2016-03" db="EMBL/GenBank/DDBJ databases">
        <title>Spore heat resistance.</title>
        <authorList>
            <person name="Boekhorst J."/>
            <person name="Berendsen E.M."/>
            <person name="Wells-Bennik M.H."/>
            <person name="Kuipers O.P."/>
        </authorList>
    </citation>
    <scope>NUCLEOTIDE SEQUENCE [LARGE SCALE GENOMIC DNA]</scope>
    <source>
        <strain evidence="1 6">GS8</strain>
    </source>
</reference>
<gene>
    <name evidence="2" type="ORF">B4109_2253</name>
    <name evidence="3" type="ORF">B4114_2295</name>
    <name evidence="1" type="ORF">GS8_2407</name>
</gene>
<comment type="caution">
    <text evidence="3">The sequence shown here is derived from an EMBL/GenBank/DDBJ whole genome shotgun (WGS) entry which is preliminary data.</text>
</comment>
<evidence type="ECO:0000313" key="3">
    <source>
        <dbReference type="EMBL" id="KYD34191.1"/>
    </source>
</evidence>
<accession>A0A150NBY7</accession>
<reference evidence="4 5" key="1">
    <citation type="submission" date="2016-01" db="EMBL/GenBank/DDBJ databases">
        <title>Draft Genome Sequences of Seven Thermophilic Sporeformers Isolated from Foods.</title>
        <authorList>
            <person name="Berendsen E.M."/>
            <person name="Wells-Bennik M.H."/>
            <person name="Krawcyk A.O."/>
            <person name="De Jong A."/>
            <person name="Holsappel S."/>
            <person name="Eijlander R.T."/>
            <person name="Kuipers O.P."/>
        </authorList>
    </citation>
    <scope>NUCLEOTIDE SEQUENCE [LARGE SCALE GENOMIC DNA]</scope>
    <source>
        <strain evidence="2 4">B4109</strain>
        <strain evidence="3 5">B4114</strain>
    </source>
</reference>
<dbReference type="Proteomes" id="UP000773850">
    <property type="component" value="Unassembled WGS sequence"/>
</dbReference>
<evidence type="ECO:0000313" key="2">
    <source>
        <dbReference type="EMBL" id="KYD23285.1"/>
    </source>
</evidence>
<dbReference type="AlphaFoldDB" id="A0A150NBY7"/>
<proteinExistence type="predicted"/>
<dbReference type="EMBL" id="LQYV01000112">
    <property type="protein sequence ID" value="KYD23285.1"/>
    <property type="molecule type" value="Genomic_DNA"/>
</dbReference>
<sequence>MYRAQLTVMSSVCSHSLFLLFPSRLPAGAGRSCLLPCITTPCRRCQKTKRRSTLPPLCYTITAYSFPAWVNTPPLTLRLEAGASSDLCVFAER</sequence>
<dbReference type="Proteomes" id="UP000075424">
    <property type="component" value="Unassembled WGS sequence"/>
</dbReference>